<dbReference type="Proteomes" id="UP001258181">
    <property type="component" value="Unassembled WGS sequence"/>
</dbReference>
<dbReference type="RefSeq" id="WP_310255501.1">
    <property type="nucleotide sequence ID" value="NZ_JAVDWA010000001.1"/>
</dbReference>
<dbReference type="Gene3D" id="3.20.20.370">
    <property type="entry name" value="Glycoside hydrolase/deacetylase"/>
    <property type="match status" value="1"/>
</dbReference>
<dbReference type="InterPro" id="IPR002509">
    <property type="entry name" value="NODB_dom"/>
</dbReference>
<proteinExistence type="predicted"/>
<evidence type="ECO:0000313" key="5">
    <source>
        <dbReference type="Proteomes" id="UP001258181"/>
    </source>
</evidence>
<dbReference type="PANTHER" id="PTHR10587:SF133">
    <property type="entry name" value="CHITIN DEACETYLASE 1-RELATED"/>
    <property type="match status" value="1"/>
</dbReference>
<dbReference type="Pfam" id="PF01522">
    <property type="entry name" value="Polysacc_deac_1"/>
    <property type="match status" value="1"/>
</dbReference>
<evidence type="ECO:0000256" key="2">
    <source>
        <dbReference type="ARBA" id="ARBA00022801"/>
    </source>
</evidence>
<dbReference type="PANTHER" id="PTHR10587">
    <property type="entry name" value="GLYCOSYL TRANSFERASE-RELATED"/>
    <property type="match status" value="1"/>
</dbReference>
<sequence>MYDWKNSDIWTNRKNWETHPSSKSIILTFDDGPSSVLSKVLDILNKHDVKAMFFWQSRLLYKERPWKRVIDEGHMIGGHSLRHRDLTKLNMDEQFRDINKNKRQIEQLTGQLVKYFRPPFGQFNEDTLQVLKSLNLVPFLWEVAGLDWEHKDYPDHIIHNIINYVNDGSIILLHELKQTAAILDDLICELKEEGYSFVLPPTS</sequence>
<keyword evidence="1" id="KW-0479">Metal-binding</keyword>
<dbReference type="InterPro" id="IPR050248">
    <property type="entry name" value="Polysacc_deacetylase_ArnD"/>
</dbReference>
<comment type="caution">
    <text evidence="4">The sequence shown here is derived from an EMBL/GenBank/DDBJ whole genome shotgun (WGS) entry which is preliminary data.</text>
</comment>
<name>A0ABU1TV93_9BACL</name>
<evidence type="ECO:0000259" key="3">
    <source>
        <dbReference type="PROSITE" id="PS51677"/>
    </source>
</evidence>
<evidence type="ECO:0000256" key="1">
    <source>
        <dbReference type="ARBA" id="ARBA00022723"/>
    </source>
</evidence>
<reference evidence="4 5" key="1">
    <citation type="submission" date="2023-07" db="EMBL/GenBank/DDBJ databases">
        <title>Sorghum-associated microbial communities from plants grown in Nebraska, USA.</title>
        <authorList>
            <person name="Schachtman D."/>
        </authorList>
    </citation>
    <scope>NUCLEOTIDE SEQUENCE [LARGE SCALE GENOMIC DNA]</scope>
    <source>
        <strain evidence="4 5">BE211</strain>
    </source>
</reference>
<dbReference type="EMBL" id="JAVDWA010000001">
    <property type="protein sequence ID" value="MDR7071124.1"/>
    <property type="molecule type" value="Genomic_DNA"/>
</dbReference>
<dbReference type="PROSITE" id="PS51677">
    <property type="entry name" value="NODB"/>
    <property type="match status" value="1"/>
</dbReference>
<dbReference type="CDD" id="cd10917">
    <property type="entry name" value="CE4_NodB_like_6s_7s"/>
    <property type="match status" value="1"/>
</dbReference>
<organism evidence="4 5">
    <name type="scientific">Fictibacillus barbaricus</name>
    <dbReference type="NCBI Taxonomy" id="182136"/>
    <lineage>
        <taxon>Bacteria</taxon>
        <taxon>Bacillati</taxon>
        <taxon>Bacillota</taxon>
        <taxon>Bacilli</taxon>
        <taxon>Bacillales</taxon>
        <taxon>Fictibacillaceae</taxon>
        <taxon>Fictibacillus</taxon>
    </lineage>
</organism>
<protein>
    <submittedName>
        <fullName evidence="4">Peptidoglycan/xylan/chitin deacetylase (PgdA/CDA1 family)</fullName>
    </submittedName>
</protein>
<accession>A0ABU1TV93</accession>
<evidence type="ECO:0000313" key="4">
    <source>
        <dbReference type="EMBL" id="MDR7071124.1"/>
    </source>
</evidence>
<dbReference type="SUPFAM" id="SSF88713">
    <property type="entry name" value="Glycoside hydrolase/deacetylase"/>
    <property type="match status" value="1"/>
</dbReference>
<gene>
    <name evidence="4" type="ORF">J2X07_000099</name>
</gene>
<dbReference type="InterPro" id="IPR011330">
    <property type="entry name" value="Glyco_hydro/deAcase_b/a-brl"/>
</dbReference>
<keyword evidence="5" id="KW-1185">Reference proteome</keyword>
<feature type="domain" description="NodB homology" evidence="3">
    <location>
        <begin position="23"/>
        <end position="198"/>
    </location>
</feature>
<keyword evidence="2" id="KW-0378">Hydrolase</keyword>